<keyword evidence="1" id="KW-1133">Transmembrane helix</keyword>
<keyword evidence="1" id="KW-0472">Membrane</keyword>
<dbReference type="OrthoDB" id="2235740at2"/>
<protein>
    <submittedName>
        <fullName evidence="2">DUF1310 family protein</fullName>
    </submittedName>
</protein>
<dbReference type="EMBL" id="SDGZ01000028">
    <property type="protein sequence ID" value="TYC47858.1"/>
    <property type="molecule type" value="Genomic_DNA"/>
</dbReference>
<sequence length="130" mass="14437">MKKIPVWGWAILILVVIGGVIGGKTYMDNQAFQKEMIKVAHSDEAKRIYEDDLKDIDPNALTEKGVIRSYKIDTDKIEHNPMGGITVVLVINDDATLTEIVGLDKDNGKLEYSNGGTSAELYDLTKNVKR</sequence>
<evidence type="ECO:0000313" key="2">
    <source>
        <dbReference type="EMBL" id="TYC47858.1"/>
    </source>
</evidence>
<feature type="transmembrane region" description="Helical" evidence="1">
    <location>
        <begin position="6"/>
        <end position="27"/>
    </location>
</feature>
<organism evidence="2 3">
    <name type="scientific">Weissella muntiaci</name>
    <dbReference type="NCBI Taxonomy" id="2508881"/>
    <lineage>
        <taxon>Bacteria</taxon>
        <taxon>Bacillati</taxon>
        <taxon>Bacillota</taxon>
        <taxon>Bacilli</taxon>
        <taxon>Lactobacillales</taxon>
        <taxon>Lactobacillaceae</taxon>
        <taxon>Weissella</taxon>
    </lineage>
</organism>
<evidence type="ECO:0000256" key="1">
    <source>
        <dbReference type="SAM" id="Phobius"/>
    </source>
</evidence>
<accession>A0A6C2C1J1</accession>
<keyword evidence="3" id="KW-1185">Reference proteome</keyword>
<dbReference type="AlphaFoldDB" id="A0A6C2C1J1"/>
<keyword evidence="1" id="KW-0812">Transmembrane</keyword>
<comment type="caution">
    <text evidence="2">The sequence shown here is derived from an EMBL/GenBank/DDBJ whole genome shotgun (WGS) entry which is preliminary data.</text>
</comment>
<evidence type="ECO:0000313" key="3">
    <source>
        <dbReference type="Proteomes" id="UP000371977"/>
    </source>
</evidence>
<reference evidence="2 3" key="1">
    <citation type="submission" date="2019-01" db="EMBL/GenBank/DDBJ databases">
        <title>Weissella sp. nov., a novel lactic acid bacterium isolated from animal feces.</title>
        <authorList>
            <person name="Wang L.-T."/>
        </authorList>
    </citation>
    <scope>NUCLEOTIDE SEQUENCE [LARGE SCALE GENOMIC DNA]</scope>
    <source>
        <strain evidence="2 3">8H-2</strain>
    </source>
</reference>
<dbReference type="Proteomes" id="UP000371977">
    <property type="component" value="Unassembled WGS sequence"/>
</dbReference>
<dbReference type="RefSeq" id="WP_148623914.1">
    <property type="nucleotide sequence ID" value="NZ_SDGZ01000028.1"/>
</dbReference>
<dbReference type="InterPro" id="IPR010738">
    <property type="entry name" value="DUF1310"/>
</dbReference>
<gene>
    <name evidence="2" type="ORF">ESZ50_10920</name>
</gene>
<dbReference type="Pfam" id="PF07006">
    <property type="entry name" value="DUF1310"/>
    <property type="match status" value="1"/>
</dbReference>
<name>A0A6C2C1J1_9LACO</name>
<proteinExistence type="predicted"/>